<reference evidence="1" key="1">
    <citation type="submission" date="2021-12" db="EMBL/GenBank/DDBJ databases">
        <authorList>
            <person name="Martin H S."/>
        </authorList>
    </citation>
    <scope>NUCLEOTIDE SEQUENCE</scope>
</reference>
<feature type="non-terminal residue" evidence="1">
    <location>
        <position position="92"/>
    </location>
</feature>
<gene>
    <name evidence="1" type="ORF">BINO364_LOCUS2854</name>
</gene>
<organism evidence="1 2">
    <name type="scientific">Brenthis ino</name>
    <name type="common">lesser marbled fritillary</name>
    <dbReference type="NCBI Taxonomy" id="405034"/>
    <lineage>
        <taxon>Eukaryota</taxon>
        <taxon>Metazoa</taxon>
        <taxon>Ecdysozoa</taxon>
        <taxon>Arthropoda</taxon>
        <taxon>Hexapoda</taxon>
        <taxon>Insecta</taxon>
        <taxon>Pterygota</taxon>
        <taxon>Neoptera</taxon>
        <taxon>Endopterygota</taxon>
        <taxon>Lepidoptera</taxon>
        <taxon>Glossata</taxon>
        <taxon>Ditrysia</taxon>
        <taxon>Papilionoidea</taxon>
        <taxon>Nymphalidae</taxon>
        <taxon>Heliconiinae</taxon>
        <taxon>Argynnini</taxon>
        <taxon>Brenthis</taxon>
    </lineage>
</organism>
<evidence type="ECO:0000313" key="2">
    <source>
        <dbReference type="Proteomes" id="UP000838878"/>
    </source>
</evidence>
<dbReference type="Proteomes" id="UP000838878">
    <property type="component" value="Chromosome 11"/>
</dbReference>
<keyword evidence="2" id="KW-1185">Reference proteome</keyword>
<dbReference type="EMBL" id="OV170231">
    <property type="protein sequence ID" value="CAH0716008.1"/>
    <property type="molecule type" value="Genomic_DNA"/>
</dbReference>
<name>A0A8J9V4V9_9NEOP</name>
<evidence type="ECO:0000313" key="1">
    <source>
        <dbReference type="EMBL" id="CAH0716008.1"/>
    </source>
</evidence>
<sequence length="92" mass="10511">MIATPNDRSDEVFQLFNIEILRPYSCTEPMDADDNDLHEKGYHSRAFELWRRAGVACWLSRLVVATEGRTAGGHFMCARAPYTHALVDPREN</sequence>
<protein>
    <submittedName>
        <fullName evidence="1">Uncharacterized protein</fullName>
    </submittedName>
</protein>
<proteinExistence type="predicted"/>
<dbReference type="AlphaFoldDB" id="A0A8J9V4V9"/>
<accession>A0A8J9V4V9</accession>